<dbReference type="AlphaFoldDB" id="A0ABD5MMK6"/>
<feature type="region of interest" description="Disordered" evidence="1">
    <location>
        <begin position="1"/>
        <end position="27"/>
    </location>
</feature>
<accession>A0ABD5MMK6</accession>
<organism evidence="3 4">
    <name type="scientific">Halobaculum roseum</name>
    <dbReference type="NCBI Taxonomy" id="2175149"/>
    <lineage>
        <taxon>Archaea</taxon>
        <taxon>Methanobacteriati</taxon>
        <taxon>Methanobacteriota</taxon>
        <taxon>Stenosarchaea group</taxon>
        <taxon>Halobacteria</taxon>
        <taxon>Halobacteriales</taxon>
        <taxon>Haloferacaceae</taxon>
        <taxon>Halobaculum</taxon>
    </lineage>
</organism>
<feature type="compositionally biased region" description="Acidic residues" evidence="1">
    <location>
        <begin position="1"/>
        <end position="18"/>
    </location>
</feature>
<proteinExistence type="predicted"/>
<evidence type="ECO:0000259" key="2">
    <source>
        <dbReference type="Pfam" id="PF26240"/>
    </source>
</evidence>
<gene>
    <name evidence="3" type="ORF">ACFFOL_03080</name>
</gene>
<name>A0ABD5MMK6_9EURY</name>
<dbReference type="EMBL" id="JBHMAJ010000001">
    <property type="protein sequence ID" value="MFB9823172.1"/>
    <property type="molecule type" value="Genomic_DNA"/>
</dbReference>
<sequence length="137" mass="14079">MNDGEVDGETGGEWDGETGGDAGRESDIAALAARAAAARERAEPDEAAAADAARDGLGPVVARYIEARTGSVERLSSEGLGDLDRACNDWLVVYARRYGVECDPGVPVRTAAEALLDTHDIVATARVLTGVPAPGDG</sequence>
<evidence type="ECO:0000313" key="4">
    <source>
        <dbReference type="Proteomes" id="UP001589595"/>
    </source>
</evidence>
<protein>
    <recommendedName>
        <fullName evidence="2">DUF8055 domain-containing protein</fullName>
    </recommendedName>
</protein>
<dbReference type="InterPro" id="IPR058368">
    <property type="entry name" value="DUF8055"/>
</dbReference>
<evidence type="ECO:0000313" key="3">
    <source>
        <dbReference type="EMBL" id="MFB9823172.1"/>
    </source>
</evidence>
<dbReference type="GeneID" id="67209463"/>
<dbReference type="Pfam" id="PF26240">
    <property type="entry name" value="DUF8055"/>
    <property type="match status" value="1"/>
</dbReference>
<feature type="domain" description="DUF8055" evidence="2">
    <location>
        <begin position="26"/>
        <end position="132"/>
    </location>
</feature>
<dbReference type="RefSeq" id="WP_222922230.1">
    <property type="nucleotide sequence ID" value="NZ_CP082286.1"/>
</dbReference>
<comment type="caution">
    <text evidence="3">The sequence shown here is derived from an EMBL/GenBank/DDBJ whole genome shotgun (WGS) entry which is preliminary data.</text>
</comment>
<evidence type="ECO:0000256" key="1">
    <source>
        <dbReference type="SAM" id="MobiDB-lite"/>
    </source>
</evidence>
<keyword evidence="4" id="KW-1185">Reference proteome</keyword>
<dbReference type="Proteomes" id="UP001589595">
    <property type="component" value="Unassembled WGS sequence"/>
</dbReference>
<reference evidence="3" key="1">
    <citation type="submission" date="2024-09" db="EMBL/GenBank/DDBJ databases">
        <authorList>
            <person name="Sun Q."/>
        </authorList>
    </citation>
    <scope>NUCLEOTIDE SEQUENCE [LARGE SCALE GENOMIC DNA]</scope>
    <source>
        <strain evidence="3">JCM 31273</strain>
    </source>
</reference>